<organism evidence="3 4">
    <name type="scientific">Parastrongyloides trichosuri</name>
    <name type="common">Possum-specific nematode worm</name>
    <dbReference type="NCBI Taxonomy" id="131310"/>
    <lineage>
        <taxon>Eukaryota</taxon>
        <taxon>Metazoa</taxon>
        <taxon>Ecdysozoa</taxon>
        <taxon>Nematoda</taxon>
        <taxon>Chromadorea</taxon>
        <taxon>Rhabditida</taxon>
        <taxon>Tylenchina</taxon>
        <taxon>Panagrolaimomorpha</taxon>
        <taxon>Strongyloidoidea</taxon>
        <taxon>Strongyloididae</taxon>
        <taxon>Parastrongyloides</taxon>
    </lineage>
</organism>
<proteinExistence type="predicted"/>
<accession>A0A0N4ZVF8</accession>
<evidence type="ECO:0000256" key="2">
    <source>
        <dbReference type="SAM" id="SignalP"/>
    </source>
</evidence>
<evidence type="ECO:0000313" key="4">
    <source>
        <dbReference type="WBParaSite" id="PTRK_0001256200.1"/>
    </source>
</evidence>
<evidence type="ECO:0000313" key="3">
    <source>
        <dbReference type="Proteomes" id="UP000038045"/>
    </source>
</evidence>
<dbReference type="WBParaSite" id="PTRK_0001256200.1">
    <property type="protein sequence ID" value="PTRK_0001256200.1"/>
    <property type="gene ID" value="PTRK_0001256200"/>
</dbReference>
<feature type="coiled-coil region" evidence="1">
    <location>
        <begin position="159"/>
        <end position="193"/>
    </location>
</feature>
<name>A0A0N4ZVF8_PARTI</name>
<evidence type="ECO:0000256" key="1">
    <source>
        <dbReference type="SAM" id="Coils"/>
    </source>
</evidence>
<keyword evidence="1" id="KW-0175">Coiled coil</keyword>
<feature type="signal peptide" evidence="2">
    <location>
        <begin position="1"/>
        <end position="16"/>
    </location>
</feature>
<dbReference type="Proteomes" id="UP000038045">
    <property type="component" value="Unplaced"/>
</dbReference>
<reference evidence="4" key="1">
    <citation type="submission" date="2017-02" db="UniProtKB">
        <authorList>
            <consortium name="WormBaseParasite"/>
        </authorList>
    </citation>
    <scope>IDENTIFICATION</scope>
</reference>
<keyword evidence="3" id="KW-1185">Reference proteome</keyword>
<sequence length="239" mass="28317">MKFVLFFFSTIIICNSTNIDKEHHESLIRAWELVVTNDCILPSFITILPVFYLRRIKKIWTLSKNDKLEDCKSIWKESKKFVYQLPRVLQNRFIDHVGKEESDKMNANFIFELLPEERAYFDKTLRNVSISAIEKAEILSVWGNERLSTSALSNFNKFLESLIKREERMKVKINNLSSEAKKAYKQIIELRKIKQNLFASFSNDVKKELMNLWKQDIIVRRKSTEGENDFLSLDEMVTF</sequence>
<dbReference type="STRING" id="131310.A0A0N4ZVF8"/>
<keyword evidence="2" id="KW-0732">Signal</keyword>
<protein>
    <submittedName>
        <fullName evidence="4">Uncharacterized protein</fullName>
    </submittedName>
</protein>
<feature type="chain" id="PRO_5005892256" evidence="2">
    <location>
        <begin position="17"/>
        <end position="239"/>
    </location>
</feature>
<dbReference type="AlphaFoldDB" id="A0A0N4ZVF8"/>